<dbReference type="Gene3D" id="1.10.30.50">
    <property type="match status" value="1"/>
</dbReference>
<evidence type="ECO:0000313" key="3">
    <source>
        <dbReference type="Proteomes" id="UP000605427"/>
    </source>
</evidence>
<dbReference type="PANTHER" id="PTHR33877:SF1">
    <property type="entry name" value="TYPE IV METHYL-DIRECTED RESTRICTION ENZYME ECOKMCRA"/>
    <property type="match status" value="1"/>
</dbReference>
<dbReference type="CDD" id="cd00085">
    <property type="entry name" value="HNHc"/>
    <property type="match status" value="1"/>
</dbReference>
<dbReference type="InterPro" id="IPR002711">
    <property type="entry name" value="HNH"/>
</dbReference>
<comment type="caution">
    <text evidence="2">The sequence shown here is derived from an EMBL/GenBank/DDBJ whole genome shotgun (WGS) entry which is preliminary data.</text>
</comment>
<protein>
    <recommendedName>
        <fullName evidence="1">HNH nuclease domain-containing protein</fullName>
    </recommendedName>
</protein>
<dbReference type="Proteomes" id="UP000605427">
    <property type="component" value="Unassembled WGS sequence"/>
</dbReference>
<evidence type="ECO:0000259" key="1">
    <source>
        <dbReference type="SMART" id="SM00507"/>
    </source>
</evidence>
<dbReference type="RefSeq" id="WP_172241486.1">
    <property type="nucleotide sequence ID" value="NZ_BMDD01000005.1"/>
</dbReference>
<dbReference type="EMBL" id="BMDD01000005">
    <property type="protein sequence ID" value="GGH84727.1"/>
    <property type="molecule type" value="Genomic_DNA"/>
</dbReference>
<reference evidence="3" key="1">
    <citation type="journal article" date="2019" name="Int. J. Syst. Evol. Microbiol.">
        <title>The Global Catalogue of Microorganisms (GCM) 10K type strain sequencing project: providing services to taxonomists for standard genome sequencing and annotation.</title>
        <authorList>
            <consortium name="The Broad Institute Genomics Platform"/>
            <consortium name="The Broad Institute Genome Sequencing Center for Infectious Disease"/>
            <person name="Wu L."/>
            <person name="Ma J."/>
        </authorList>
    </citation>
    <scope>NUCLEOTIDE SEQUENCE [LARGE SCALE GENOMIC DNA]</scope>
    <source>
        <strain evidence="3">CCM 8702</strain>
    </source>
</reference>
<dbReference type="SMART" id="SM00507">
    <property type="entry name" value="HNHc"/>
    <property type="match status" value="1"/>
</dbReference>
<evidence type="ECO:0000313" key="2">
    <source>
        <dbReference type="EMBL" id="GGH84727.1"/>
    </source>
</evidence>
<proteinExistence type="predicted"/>
<organism evidence="2 3">
    <name type="scientific">Saccharibacillus endophyticus</name>
    <dbReference type="NCBI Taxonomy" id="2060666"/>
    <lineage>
        <taxon>Bacteria</taxon>
        <taxon>Bacillati</taxon>
        <taxon>Bacillota</taxon>
        <taxon>Bacilli</taxon>
        <taxon>Bacillales</taxon>
        <taxon>Paenibacillaceae</taxon>
        <taxon>Saccharibacillus</taxon>
    </lineage>
</organism>
<keyword evidence="3" id="KW-1185">Reference proteome</keyword>
<sequence length="303" mass="34806">MEFLLVILAAFVAYQIYVMVYFKSEKFNTLKRSVEAYTANCNDLNHHIQELKNAYVDINSYDYGKSTLQDNSNYNFKRTEWNKNIKNRYVHNCSATVCKNANDQPFKYLCKYFDIKVTEASLSSFEAVLNDFDAAEQGKVLLKQEHDSIVENIKNSIPAMIYRFNKEKLKRKLGFEQIDFSTLYFPVYTFQYVSAGGNSSAKCDITLDIDNLNRFVGYLSTLVKFKKSVAGQRALMTSALREKIKIRDHYACQSCGISAYDTKHLLLEIDHMIPLSKGGETTESNLQTLCWKCNRTKGAKIIA</sequence>
<name>A0ABQ2A334_9BACL</name>
<gene>
    <name evidence="2" type="ORF">GCM10007362_40470</name>
</gene>
<dbReference type="InterPro" id="IPR052892">
    <property type="entry name" value="NA-targeting_endonuclease"/>
</dbReference>
<dbReference type="Pfam" id="PF01844">
    <property type="entry name" value="HNH"/>
    <property type="match status" value="1"/>
</dbReference>
<dbReference type="PANTHER" id="PTHR33877">
    <property type="entry name" value="SLL1193 PROTEIN"/>
    <property type="match status" value="1"/>
</dbReference>
<feature type="domain" description="HNH nuclease" evidence="1">
    <location>
        <begin position="239"/>
        <end position="295"/>
    </location>
</feature>
<accession>A0ABQ2A334</accession>
<dbReference type="InterPro" id="IPR003615">
    <property type="entry name" value="HNH_nuc"/>
</dbReference>